<dbReference type="AlphaFoldDB" id="A0A3P3VKV9"/>
<comment type="caution">
    <text evidence="6">The sequence shown here is derived from an EMBL/GenBank/DDBJ whole genome shotgun (WGS) entry which is preliminary data.</text>
</comment>
<dbReference type="Pfam" id="PF03206">
    <property type="entry name" value="NifW"/>
    <property type="match status" value="1"/>
</dbReference>
<reference evidence="6 7" key="2">
    <citation type="submission" date="2018-12" db="EMBL/GenBank/DDBJ databases">
        <title>Simiduia agarivorans gen. nov., sp. nov., a marine, agarolytic bacterium isolated from shallow coastal water from Keelung, Taiwan.</title>
        <authorList>
            <person name="Shieh W.Y."/>
        </authorList>
    </citation>
    <scope>NUCLEOTIDE SEQUENCE [LARGE SCALE GENOMIC DNA]</scope>
    <source>
        <strain evidence="6 7">GTF-13</strain>
    </source>
</reference>
<keyword evidence="5" id="KW-0535">Nitrogen fixation</keyword>
<proteinExistence type="inferred from homology"/>
<comment type="function">
    <text evidence="1">May protect the nitrogenase Fe-Mo protein from oxidative damage.</text>
</comment>
<reference evidence="6 7" key="1">
    <citation type="submission" date="2018-08" db="EMBL/GenBank/DDBJ databases">
        <authorList>
            <person name="Khan S.A."/>
        </authorList>
    </citation>
    <scope>NUCLEOTIDE SEQUENCE [LARGE SCALE GENOMIC DNA]</scope>
    <source>
        <strain evidence="6 7">GTF-13</strain>
    </source>
</reference>
<organism evidence="6 7">
    <name type="scientific">Aestuariirhabdus litorea</name>
    <dbReference type="NCBI Taxonomy" id="2528527"/>
    <lineage>
        <taxon>Bacteria</taxon>
        <taxon>Pseudomonadati</taxon>
        <taxon>Pseudomonadota</taxon>
        <taxon>Gammaproteobacteria</taxon>
        <taxon>Oceanospirillales</taxon>
        <taxon>Aestuariirhabdaceae</taxon>
        <taxon>Aestuariirhabdus</taxon>
    </lineage>
</organism>
<dbReference type="InterPro" id="IPR004893">
    <property type="entry name" value="NifW"/>
</dbReference>
<dbReference type="RefSeq" id="WP_125017165.1">
    <property type="nucleotide sequence ID" value="NZ_QWEZ01000002.1"/>
</dbReference>
<comment type="subunit">
    <text evidence="3">Homotrimer; associates with NifD.</text>
</comment>
<sequence length="118" mass="13445">MSRPETDLPRSGDSEQALQETLAELGSAEAFLDYFGVEYEPRCVQVNRLHILQRYHDYLASNPLAEGASAAEHYGYWLKRAYLDFVSSSAREQKALRVYRRHEPGFVSLDQFEAGGEN</sequence>
<evidence type="ECO:0000313" key="7">
    <source>
        <dbReference type="Proteomes" id="UP000280792"/>
    </source>
</evidence>
<dbReference type="Proteomes" id="UP000280792">
    <property type="component" value="Unassembled WGS sequence"/>
</dbReference>
<dbReference type="EMBL" id="QWEZ01000002">
    <property type="protein sequence ID" value="RRJ82947.1"/>
    <property type="molecule type" value="Genomic_DNA"/>
</dbReference>
<evidence type="ECO:0000256" key="1">
    <source>
        <dbReference type="ARBA" id="ARBA00002247"/>
    </source>
</evidence>
<evidence type="ECO:0000256" key="2">
    <source>
        <dbReference type="ARBA" id="ARBA00008351"/>
    </source>
</evidence>
<evidence type="ECO:0000313" key="6">
    <source>
        <dbReference type="EMBL" id="RRJ82947.1"/>
    </source>
</evidence>
<keyword evidence="7" id="KW-1185">Reference proteome</keyword>
<name>A0A3P3VKV9_9GAMM</name>
<evidence type="ECO:0000256" key="5">
    <source>
        <dbReference type="ARBA" id="ARBA00023231"/>
    </source>
</evidence>
<evidence type="ECO:0000256" key="3">
    <source>
        <dbReference type="ARBA" id="ARBA00011284"/>
    </source>
</evidence>
<dbReference type="GO" id="GO:0009399">
    <property type="term" value="P:nitrogen fixation"/>
    <property type="evidence" value="ECO:0007669"/>
    <property type="project" value="InterPro"/>
</dbReference>
<gene>
    <name evidence="6" type="ORF">D0544_13945</name>
</gene>
<accession>A0A3P3VKV9</accession>
<evidence type="ECO:0000256" key="4">
    <source>
        <dbReference type="ARBA" id="ARBA00016274"/>
    </source>
</evidence>
<comment type="similarity">
    <text evidence="2">Belongs to the NifW family.</text>
</comment>
<protein>
    <recommendedName>
        <fullName evidence="4">Nitrogenase-stabilizing/protective protein NifW</fullName>
    </recommendedName>
</protein>